<dbReference type="Proteomes" id="UP000019141">
    <property type="component" value="Unassembled WGS sequence"/>
</dbReference>
<dbReference type="AlphaFoldDB" id="W4LZ81"/>
<organism evidence="3 4">
    <name type="scientific">Entotheonella factor</name>
    <dbReference type="NCBI Taxonomy" id="1429438"/>
    <lineage>
        <taxon>Bacteria</taxon>
        <taxon>Pseudomonadati</taxon>
        <taxon>Nitrospinota/Tectimicrobiota group</taxon>
        <taxon>Candidatus Tectimicrobiota</taxon>
        <taxon>Candidatus Entotheonellia</taxon>
        <taxon>Candidatus Entotheonellales</taxon>
        <taxon>Candidatus Entotheonellaceae</taxon>
        <taxon>Candidatus Entotheonella</taxon>
    </lineage>
</organism>
<dbReference type="InterPro" id="IPR036661">
    <property type="entry name" value="Luciferase-like_sf"/>
</dbReference>
<comment type="caution">
    <text evidence="3">The sequence shown here is derived from an EMBL/GenBank/DDBJ whole genome shotgun (WGS) entry which is preliminary data.</text>
</comment>
<dbReference type="PANTHER" id="PTHR43244:SF1">
    <property type="entry name" value="5,10-METHYLENETETRAHYDROMETHANOPTERIN REDUCTASE"/>
    <property type="match status" value="1"/>
</dbReference>
<sequence>MAQLGMVLYHGIDNGPELKTYGRIAEDLGYDSLWVTERYFHEETFSLLGFLAAATERLRLGVGVVNPYTRHPALLAMGAVTLDRISGGRIMLGLGRSERFVIQDRMGIPYTRPRGTLEAAVTHMRALLAGERIDTASAKADDIFHLQNVGLALQPIQNPLPIYLAAIGPKALQLAGRVADGVVLNAYVPTAYVRYAVGEIRAAAQAAGRDPNAVDISCMLVVRLADDPSGMWISLKERLVRLLAEAYVGEILLEQGGFDPGILPLLRQRAAEQGEAAAVDLISDAMVEAFFLIGPADRCRDRIAEYQEAGVDQALLLPRLHDYQRVAEALRP</sequence>
<name>W4LZ81_ENTF1</name>
<evidence type="ECO:0000256" key="1">
    <source>
        <dbReference type="ARBA" id="ARBA00023002"/>
    </source>
</evidence>
<dbReference type="GO" id="GO:0016705">
    <property type="term" value="F:oxidoreductase activity, acting on paired donors, with incorporation or reduction of molecular oxygen"/>
    <property type="evidence" value="ECO:0007669"/>
    <property type="project" value="InterPro"/>
</dbReference>
<dbReference type="InterPro" id="IPR011251">
    <property type="entry name" value="Luciferase-like_dom"/>
</dbReference>
<dbReference type="PANTHER" id="PTHR43244">
    <property type="match status" value="1"/>
</dbReference>
<dbReference type="HOGENOM" id="CLU_027853_5_3_7"/>
<dbReference type="InterPro" id="IPR050564">
    <property type="entry name" value="F420-G6PD/mer"/>
</dbReference>
<evidence type="ECO:0000313" key="3">
    <source>
        <dbReference type="EMBL" id="ETX03384.1"/>
    </source>
</evidence>
<evidence type="ECO:0000313" key="4">
    <source>
        <dbReference type="Proteomes" id="UP000019141"/>
    </source>
</evidence>
<protein>
    <recommendedName>
        <fullName evidence="2">Luciferase-like domain-containing protein</fullName>
    </recommendedName>
</protein>
<dbReference type="Pfam" id="PF00296">
    <property type="entry name" value="Bac_luciferase"/>
    <property type="match status" value="1"/>
</dbReference>
<dbReference type="EMBL" id="AZHW01000054">
    <property type="protein sequence ID" value="ETX03384.1"/>
    <property type="molecule type" value="Genomic_DNA"/>
</dbReference>
<accession>W4LZ81</accession>
<evidence type="ECO:0000259" key="2">
    <source>
        <dbReference type="Pfam" id="PF00296"/>
    </source>
</evidence>
<proteinExistence type="predicted"/>
<feature type="domain" description="Luciferase-like" evidence="2">
    <location>
        <begin position="15"/>
        <end position="313"/>
    </location>
</feature>
<keyword evidence="4" id="KW-1185">Reference proteome</keyword>
<dbReference type="Gene3D" id="3.20.20.30">
    <property type="entry name" value="Luciferase-like domain"/>
    <property type="match status" value="1"/>
</dbReference>
<reference evidence="3 4" key="1">
    <citation type="journal article" date="2014" name="Nature">
        <title>An environmental bacterial taxon with a large and distinct metabolic repertoire.</title>
        <authorList>
            <person name="Wilson M.C."/>
            <person name="Mori T."/>
            <person name="Ruckert C."/>
            <person name="Uria A.R."/>
            <person name="Helf M.J."/>
            <person name="Takada K."/>
            <person name="Gernert C."/>
            <person name="Steffens U.A."/>
            <person name="Heycke N."/>
            <person name="Schmitt S."/>
            <person name="Rinke C."/>
            <person name="Helfrich E.J."/>
            <person name="Brachmann A.O."/>
            <person name="Gurgui C."/>
            <person name="Wakimoto T."/>
            <person name="Kracht M."/>
            <person name="Crusemann M."/>
            <person name="Hentschel U."/>
            <person name="Abe I."/>
            <person name="Matsunaga S."/>
            <person name="Kalinowski J."/>
            <person name="Takeyama H."/>
            <person name="Piel J."/>
        </authorList>
    </citation>
    <scope>NUCLEOTIDE SEQUENCE [LARGE SCALE GENOMIC DNA]</scope>
    <source>
        <strain evidence="4">TSY1</strain>
    </source>
</reference>
<gene>
    <name evidence="3" type="ORF">ETSY1_00245</name>
</gene>
<dbReference type="SUPFAM" id="SSF51679">
    <property type="entry name" value="Bacterial luciferase-like"/>
    <property type="match status" value="1"/>
</dbReference>
<keyword evidence="1" id="KW-0560">Oxidoreductase</keyword>